<dbReference type="Gene3D" id="3.30.2310.20">
    <property type="entry name" value="RelE-like"/>
    <property type="match status" value="1"/>
</dbReference>
<dbReference type="InterPro" id="IPR035093">
    <property type="entry name" value="RelE/ParE_toxin_dom_sf"/>
</dbReference>
<proteinExistence type="predicted"/>
<comment type="caution">
    <text evidence="2">The sequence shown here is derived from an EMBL/GenBank/DDBJ whole genome shotgun (WGS) entry which is preliminary data.</text>
</comment>
<sequence>MVSDNKTHSLIIPETVQEQLQAIKSHIETTYFSEQAGANTVNNILYGLERLEFFPEAGFNADDRVGETIYPPHNTRCIVLGDYLAFYHILEDRKAVFVSDIIHSKQDYIRLFKKKIKTHNNMLQ</sequence>
<organism evidence="2 3">
    <name type="scientific">Streptococcus dysgalactiae</name>
    <dbReference type="NCBI Taxonomy" id="1334"/>
    <lineage>
        <taxon>Bacteria</taxon>
        <taxon>Bacillati</taxon>
        <taxon>Bacillota</taxon>
        <taxon>Bacilli</taxon>
        <taxon>Lactobacillales</taxon>
        <taxon>Streptococcaceae</taxon>
        <taxon>Streptococcus</taxon>
    </lineage>
</organism>
<evidence type="ECO:0000313" key="2">
    <source>
        <dbReference type="EMBL" id="VTS77378.1"/>
    </source>
</evidence>
<evidence type="ECO:0000313" key="3">
    <source>
        <dbReference type="Proteomes" id="UP000373301"/>
    </source>
</evidence>
<protein>
    <submittedName>
        <fullName evidence="2">Toxin to DNA-damage-inducible protein J</fullName>
    </submittedName>
</protein>
<gene>
    <name evidence="2" type="ORF">NCTC7982_00341</name>
</gene>
<dbReference type="Proteomes" id="UP000373301">
    <property type="component" value="Unassembled WGS sequence"/>
</dbReference>
<dbReference type="AlphaFoldDB" id="A0A9X9SHR5"/>
<keyword evidence="1" id="KW-1277">Toxin-antitoxin system</keyword>
<reference evidence="2 3" key="1">
    <citation type="submission" date="2019-05" db="EMBL/GenBank/DDBJ databases">
        <authorList>
            <consortium name="Pathogen Informatics"/>
        </authorList>
    </citation>
    <scope>NUCLEOTIDE SEQUENCE [LARGE SCALE GENOMIC DNA]</scope>
    <source>
        <strain evidence="2 3">NCTC7982</strain>
    </source>
</reference>
<dbReference type="Pfam" id="PF05016">
    <property type="entry name" value="ParE_toxin"/>
    <property type="match status" value="1"/>
</dbReference>
<name>A0A9X9SHR5_STRDY</name>
<dbReference type="EMBL" id="CABEIM010000003">
    <property type="protein sequence ID" value="VTS77378.1"/>
    <property type="molecule type" value="Genomic_DNA"/>
</dbReference>
<evidence type="ECO:0000256" key="1">
    <source>
        <dbReference type="ARBA" id="ARBA00022649"/>
    </source>
</evidence>
<dbReference type="InterPro" id="IPR007712">
    <property type="entry name" value="RelE/ParE_toxin"/>
</dbReference>
<accession>A0A9X9SHR5</accession>
<dbReference type="RefSeq" id="WP_099983156.1">
    <property type="nucleotide sequence ID" value="NZ_CABEIM010000003.1"/>
</dbReference>